<comment type="caution">
    <text evidence="4">The sequence shown here is derived from an EMBL/GenBank/DDBJ whole genome shotgun (WGS) entry which is preliminary data.</text>
</comment>
<dbReference type="PANTHER" id="PTHR10039">
    <property type="entry name" value="AMELOGENIN"/>
    <property type="match status" value="1"/>
</dbReference>
<evidence type="ECO:0000256" key="2">
    <source>
        <dbReference type="SAM" id="MobiDB-lite"/>
    </source>
</evidence>
<dbReference type="Pfam" id="PF24883">
    <property type="entry name" value="NPHP3_N"/>
    <property type="match status" value="1"/>
</dbReference>
<feature type="region of interest" description="Disordered" evidence="2">
    <location>
        <begin position="61"/>
        <end position="100"/>
    </location>
</feature>
<reference evidence="4" key="1">
    <citation type="submission" date="2022-07" db="EMBL/GenBank/DDBJ databases">
        <title>Genome Sequence of Leucocoprinus birnbaumii.</title>
        <authorList>
            <person name="Buettner E."/>
        </authorList>
    </citation>
    <scope>NUCLEOTIDE SEQUENCE</scope>
    <source>
        <strain evidence="4">VT141</strain>
    </source>
</reference>
<feature type="domain" description="Nephrocystin 3-like N-terminal" evidence="3">
    <location>
        <begin position="257"/>
        <end position="414"/>
    </location>
</feature>
<feature type="compositionally biased region" description="Polar residues" evidence="2">
    <location>
        <begin position="75"/>
        <end position="95"/>
    </location>
</feature>
<evidence type="ECO:0000313" key="4">
    <source>
        <dbReference type="EMBL" id="KAJ3572078.1"/>
    </source>
</evidence>
<gene>
    <name evidence="4" type="ORF">NP233_g3316</name>
</gene>
<evidence type="ECO:0000256" key="1">
    <source>
        <dbReference type="ARBA" id="ARBA00022737"/>
    </source>
</evidence>
<accession>A0AAD5YSY0</accession>
<keyword evidence="1" id="KW-0677">Repeat</keyword>
<evidence type="ECO:0000259" key="3">
    <source>
        <dbReference type="Pfam" id="PF24883"/>
    </source>
</evidence>
<dbReference type="InterPro" id="IPR027417">
    <property type="entry name" value="P-loop_NTPase"/>
</dbReference>
<dbReference type="SUPFAM" id="SSF52540">
    <property type="entry name" value="P-loop containing nucleoside triphosphate hydrolases"/>
    <property type="match status" value="1"/>
</dbReference>
<dbReference type="PANTHER" id="PTHR10039:SF14">
    <property type="entry name" value="NACHT DOMAIN-CONTAINING PROTEIN"/>
    <property type="match status" value="1"/>
</dbReference>
<dbReference type="Gene3D" id="3.40.50.300">
    <property type="entry name" value="P-loop containing nucleotide triphosphate hydrolases"/>
    <property type="match status" value="1"/>
</dbReference>
<proteinExistence type="predicted"/>
<dbReference type="InterPro" id="IPR056884">
    <property type="entry name" value="NPHP3-like_N"/>
</dbReference>
<protein>
    <recommendedName>
        <fullName evidence="3">Nephrocystin 3-like N-terminal domain-containing protein</fullName>
    </recommendedName>
</protein>
<dbReference type="AlphaFoldDB" id="A0AAD5YSY0"/>
<organism evidence="4 5">
    <name type="scientific">Leucocoprinus birnbaumii</name>
    <dbReference type="NCBI Taxonomy" id="56174"/>
    <lineage>
        <taxon>Eukaryota</taxon>
        <taxon>Fungi</taxon>
        <taxon>Dikarya</taxon>
        <taxon>Basidiomycota</taxon>
        <taxon>Agaricomycotina</taxon>
        <taxon>Agaricomycetes</taxon>
        <taxon>Agaricomycetidae</taxon>
        <taxon>Agaricales</taxon>
        <taxon>Agaricineae</taxon>
        <taxon>Agaricaceae</taxon>
        <taxon>Leucocoprinus</taxon>
    </lineage>
</organism>
<dbReference type="EMBL" id="JANIEX010000157">
    <property type="protein sequence ID" value="KAJ3572078.1"/>
    <property type="molecule type" value="Genomic_DNA"/>
</dbReference>
<sequence>MATSTNRLKHWFRRKVLRRGLDVRPGIQVTAASLSAPDLTAASAPGSTAGLVVQSSLSEANIESMPSKRPEYPSDAQSLPTASQQGEALTSQQNDAVDRPSDQAQAFGQFFNGSSNNTFRNITMQNIMQPSSSIAVTVTRDSNETPSSFVEGRTTSQPPTQVVQQANSVSNLVANDTSGCSRTFNQPVMQNIKANHVTTNNITNAVPDAFLKDFVRYTMPGSFHDSSARDPPPRCHPGTRLATVERARGFFDASRGMKKLLWIVGPAGVGKSAIMQTIAETSPNLGASCFFTVNVRDDPSKFVATLVYQLAIKFPRYKDFLAQKVTRDPTIMEKAIEVQFDHLLIQAFGASETLIIDQPFMVLVDGLDECGGDKSDPGMRARSASEMQSHILELISLATRNQSYVPLFWIVASRPEPHITSFFEEMASDLYEKIEVAVDSDESRSDVERFLRNELDKLRTKFASLAYLRLPRWPLEHQFLPLAEAADGLFAFAEVAVRFIGDSSVANPSSQLDFLLKVVKYRHPSSQDKDPMKFLYAVYEHIMSRIPPDVMLNTRRVLIGAKNLLVTATDADDGLPWDNLAEECRWLGLTPGDCYSALHHLHSVLRIPSFEDGGSSSEDRSNIRPYHRSFIEFLAPKFPSTQAERDLLVFKSAVRILNDIPTELPVDLSISPYEYIVLHWPTGFWYGGRKRLYDLASRLVATSSFLKNDIREGDPQASRAIRVMHIAPRAIWSSLELQTCGYAWFLVSVSLSLQVHKVF</sequence>
<keyword evidence="5" id="KW-1185">Reference proteome</keyword>
<name>A0AAD5YSY0_9AGAR</name>
<evidence type="ECO:0000313" key="5">
    <source>
        <dbReference type="Proteomes" id="UP001213000"/>
    </source>
</evidence>
<dbReference type="Proteomes" id="UP001213000">
    <property type="component" value="Unassembled WGS sequence"/>
</dbReference>